<comment type="caution">
    <text evidence="1">The sequence shown here is derived from an EMBL/GenBank/DDBJ whole genome shotgun (WGS) entry which is preliminary data.</text>
</comment>
<dbReference type="Proteomes" id="UP001165083">
    <property type="component" value="Unassembled WGS sequence"/>
</dbReference>
<accession>A0A9W6YI47</accession>
<proteinExistence type="predicted"/>
<gene>
    <name evidence="1" type="ORF">Plil01_001819500</name>
</gene>
<keyword evidence="2" id="KW-1185">Reference proteome</keyword>
<dbReference type="OrthoDB" id="127466at2759"/>
<dbReference type="EMBL" id="BSXW01012480">
    <property type="protein sequence ID" value="GMF65551.1"/>
    <property type="molecule type" value="Genomic_DNA"/>
</dbReference>
<evidence type="ECO:0000313" key="1">
    <source>
        <dbReference type="EMBL" id="GMF65551.1"/>
    </source>
</evidence>
<reference evidence="1" key="1">
    <citation type="submission" date="2023-04" db="EMBL/GenBank/DDBJ databases">
        <title>Phytophthora lilii NBRC 32176.</title>
        <authorList>
            <person name="Ichikawa N."/>
            <person name="Sato H."/>
            <person name="Tonouchi N."/>
        </authorList>
    </citation>
    <scope>NUCLEOTIDE SEQUENCE</scope>
    <source>
        <strain evidence="1">NBRC 32176</strain>
    </source>
</reference>
<name>A0A9W6YI47_9STRA</name>
<organism evidence="1 2">
    <name type="scientific">Phytophthora lilii</name>
    <dbReference type="NCBI Taxonomy" id="2077276"/>
    <lineage>
        <taxon>Eukaryota</taxon>
        <taxon>Sar</taxon>
        <taxon>Stramenopiles</taxon>
        <taxon>Oomycota</taxon>
        <taxon>Peronosporomycetes</taxon>
        <taxon>Peronosporales</taxon>
        <taxon>Peronosporaceae</taxon>
        <taxon>Phytophthora</taxon>
    </lineage>
</organism>
<protein>
    <submittedName>
        <fullName evidence="1">Unnamed protein product</fullName>
    </submittedName>
</protein>
<sequence>MDERLLSTHQLVALQETKFSEEASLQTNQHYIHVADSGARSFWSNTTSPVFNGKRSVGLVLSSASPFRDVVDRTEHVYKTQLRNRYLLLEAKLGDRQIF</sequence>
<dbReference type="AlphaFoldDB" id="A0A9W6YI47"/>
<evidence type="ECO:0000313" key="2">
    <source>
        <dbReference type="Proteomes" id="UP001165083"/>
    </source>
</evidence>